<dbReference type="AlphaFoldDB" id="A0AA44IFE1"/>
<accession>A0AA44IFE1</accession>
<keyword evidence="2" id="KW-0472">Membrane</keyword>
<evidence type="ECO:0000256" key="2">
    <source>
        <dbReference type="SAM" id="Phobius"/>
    </source>
</evidence>
<dbReference type="EMBL" id="JAAXOU010000321">
    <property type="protein sequence ID" value="NKY16283.1"/>
    <property type="molecule type" value="Genomic_DNA"/>
</dbReference>
<proteinExistence type="predicted"/>
<protein>
    <submittedName>
        <fullName evidence="3">Uncharacterized protein</fullName>
    </submittedName>
</protein>
<feature type="compositionally biased region" description="Pro residues" evidence="1">
    <location>
        <begin position="1"/>
        <end position="40"/>
    </location>
</feature>
<feature type="region of interest" description="Disordered" evidence="1">
    <location>
        <begin position="1"/>
        <end position="72"/>
    </location>
</feature>
<dbReference type="RefSeq" id="WP_168440513.1">
    <property type="nucleotide sequence ID" value="NZ_JAAXOU010000321.1"/>
</dbReference>
<sequence>MNQPVPPPPPGPYGAHPPQPAPYGFPPQPGAHPTHPPQPAPYGAHPPQYPPHPAHRAAGPWGAPPPAAPPPGRGRALPVVGIVLGSVCLLAGLAYLGGNLIGAGGTARPLPAAEYRLSVPDTLLDGDYRLAEDRSEEVDARMRKETGYDEPDGRITSTAAGTYDGTAADAWHGLALVGTSGRFEDPERKRDKLLKGMREAEGVREARPPRTIRPPGSDVELKCAVLLIGEAADTSTVPVCAWGDANTVAYVALSTPSGAAPDPDSVDLAATAQQVLDVRAEVRWPMG</sequence>
<keyword evidence="2" id="KW-0812">Transmembrane</keyword>
<evidence type="ECO:0000313" key="3">
    <source>
        <dbReference type="EMBL" id="NKY16283.1"/>
    </source>
</evidence>
<keyword evidence="4" id="KW-1185">Reference proteome</keyword>
<dbReference type="SUPFAM" id="SSF81995">
    <property type="entry name" value="beta-sandwich domain of Sec23/24"/>
    <property type="match status" value="1"/>
</dbReference>
<reference evidence="3 4" key="1">
    <citation type="submission" date="2020-04" db="EMBL/GenBank/DDBJ databases">
        <title>MicrobeNet Type strains.</title>
        <authorList>
            <person name="Nicholson A.C."/>
        </authorList>
    </citation>
    <scope>NUCLEOTIDE SEQUENCE [LARGE SCALE GENOMIC DNA]</scope>
    <source>
        <strain evidence="3 4">DSM 40738</strain>
    </source>
</reference>
<comment type="caution">
    <text evidence="3">The sequence shown here is derived from an EMBL/GenBank/DDBJ whole genome shotgun (WGS) entry which is preliminary data.</text>
</comment>
<feature type="transmembrane region" description="Helical" evidence="2">
    <location>
        <begin position="76"/>
        <end position="98"/>
    </location>
</feature>
<evidence type="ECO:0000313" key="4">
    <source>
        <dbReference type="Proteomes" id="UP000570003"/>
    </source>
</evidence>
<organism evidence="3 4">
    <name type="scientific">Streptomyces somaliensis (strain ATCC 33201 / DSM 40738 / JCM 12659 / KCTC 9044 / NCTC 11332 / NRRL B-12077 / IP 733)</name>
    <dbReference type="NCBI Taxonomy" id="1134445"/>
    <lineage>
        <taxon>Bacteria</taxon>
        <taxon>Bacillati</taxon>
        <taxon>Actinomycetota</taxon>
        <taxon>Actinomycetes</taxon>
        <taxon>Kitasatosporales</taxon>
        <taxon>Streptomycetaceae</taxon>
        <taxon>Streptomyces</taxon>
    </lineage>
</organism>
<gene>
    <name evidence="3" type="ORF">HGA06_19765</name>
</gene>
<evidence type="ECO:0000256" key="1">
    <source>
        <dbReference type="SAM" id="MobiDB-lite"/>
    </source>
</evidence>
<dbReference type="Proteomes" id="UP000570003">
    <property type="component" value="Unassembled WGS sequence"/>
</dbReference>
<name>A0AA44IFE1_STRE0</name>
<keyword evidence="2" id="KW-1133">Transmembrane helix</keyword>
<feature type="compositionally biased region" description="Pro residues" evidence="1">
    <location>
        <begin position="62"/>
        <end position="72"/>
    </location>
</feature>